<evidence type="ECO:0000256" key="8">
    <source>
        <dbReference type="ARBA" id="ARBA00022833"/>
    </source>
</evidence>
<keyword evidence="5" id="KW-0028">Amino-acid biosynthesis</keyword>
<evidence type="ECO:0000259" key="10">
    <source>
        <dbReference type="Pfam" id="PF07687"/>
    </source>
</evidence>
<dbReference type="Gene3D" id="3.40.630.10">
    <property type="entry name" value="Zn peptidases"/>
    <property type="match status" value="1"/>
</dbReference>
<evidence type="ECO:0000256" key="2">
    <source>
        <dbReference type="ARBA" id="ARBA00005691"/>
    </source>
</evidence>
<evidence type="ECO:0000313" key="11">
    <source>
        <dbReference type="EMBL" id="SHJ92830.1"/>
    </source>
</evidence>
<evidence type="ECO:0000256" key="5">
    <source>
        <dbReference type="ARBA" id="ARBA00022605"/>
    </source>
</evidence>
<proteinExistence type="inferred from homology"/>
<dbReference type="PANTHER" id="PTHR43808">
    <property type="entry name" value="ACETYLORNITHINE DEACETYLASE"/>
    <property type="match status" value="1"/>
</dbReference>
<keyword evidence="4" id="KW-0055">Arginine biosynthesis</keyword>
<comment type="cofactor">
    <cofactor evidence="1">
        <name>Zn(2+)</name>
        <dbReference type="ChEBI" id="CHEBI:29105"/>
    </cofactor>
</comment>
<evidence type="ECO:0000313" key="12">
    <source>
        <dbReference type="Proteomes" id="UP000184290"/>
    </source>
</evidence>
<comment type="similarity">
    <text evidence="2">Belongs to the peptidase M20A family. ArgE subfamily.</text>
</comment>
<dbReference type="NCBIfam" id="TIGR01892">
    <property type="entry name" value="AcOrn-deacetyl"/>
    <property type="match status" value="1"/>
</dbReference>
<keyword evidence="7" id="KW-0378">Hydrolase</keyword>
<evidence type="ECO:0000256" key="7">
    <source>
        <dbReference type="ARBA" id="ARBA00022801"/>
    </source>
</evidence>
<evidence type="ECO:0000256" key="1">
    <source>
        <dbReference type="ARBA" id="ARBA00001947"/>
    </source>
</evidence>
<dbReference type="InterPro" id="IPR036264">
    <property type="entry name" value="Bact_exopeptidase_dim_dom"/>
</dbReference>
<dbReference type="SUPFAM" id="SSF53187">
    <property type="entry name" value="Zn-dependent exopeptidases"/>
    <property type="match status" value="1"/>
</dbReference>
<dbReference type="CDD" id="cd03894">
    <property type="entry name" value="M20_ArgE"/>
    <property type="match status" value="1"/>
</dbReference>
<keyword evidence="12" id="KW-1185">Reference proteome</keyword>
<protein>
    <submittedName>
        <fullName evidence="11">Acetylornithine deacetylase</fullName>
    </submittedName>
</protein>
<dbReference type="Gene3D" id="3.30.70.360">
    <property type="match status" value="1"/>
</dbReference>
<dbReference type="InterPro" id="IPR050072">
    <property type="entry name" value="Peptidase_M20A"/>
</dbReference>
<dbReference type="PROSITE" id="PS00759">
    <property type="entry name" value="ARGE_DAPE_CPG2_2"/>
    <property type="match status" value="1"/>
</dbReference>
<dbReference type="SUPFAM" id="SSF55031">
    <property type="entry name" value="Bacterial exopeptidase dimerisation domain"/>
    <property type="match status" value="1"/>
</dbReference>
<evidence type="ECO:0000256" key="3">
    <source>
        <dbReference type="ARBA" id="ARBA00022490"/>
    </source>
</evidence>
<evidence type="ECO:0000256" key="9">
    <source>
        <dbReference type="ARBA" id="ARBA00023285"/>
    </source>
</evidence>
<name>A0ABY1IQM4_9HYPH</name>
<keyword evidence="3" id="KW-0963">Cytoplasm</keyword>
<dbReference type="EMBL" id="FQZC01000005">
    <property type="protein sequence ID" value="SHJ92830.1"/>
    <property type="molecule type" value="Genomic_DNA"/>
</dbReference>
<reference evidence="11 12" key="1">
    <citation type="submission" date="2016-11" db="EMBL/GenBank/DDBJ databases">
        <authorList>
            <person name="Varghese N."/>
            <person name="Submissions S."/>
        </authorList>
    </citation>
    <scope>NUCLEOTIDE SEQUENCE [LARGE SCALE GENOMIC DNA]</scope>
    <source>
        <strain evidence="11 12">DSM 21988</strain>
    </source>
</reference>
<dbReference type="InterPro" id="IPR011650">
    <property type="entry name" value="Peptidase_M20_dimer"/>
</dbReference>
<feature type="domain" description="Peptidase M20 dimerisation" evidence="10">
    <location>
        <begin position="169"/>
        <end position="272"/>
    </location>
</feature>
<organism evidence="11 12">
    <name type="scientific">Aureimonas altamirensis DSM 21988</name>
    <dbReference type="NCBI Taxonomy" id="1121026"/>
    <lineage>
        <taxon>Bacteria</taxon>
        <taxon>Pseudomonadati</taxon>
        <taxon>Pseudomonadota</taxon>
        <taxon>Alphaproteobacteria</taxon>
        <taxon>Hyphomicrobiales</taxon>
        <taxon>Aurantimonadaceae</taxon>
        <taxon>Aureimonas</taxon>
    </lineage>
</organism>
<evidence type="ECO:0000256" key="6">
    <source>
        <dbReference type="ARBA" id="ARBA00022723"/>
    </source>
</evidence>
<dbReference type="RefSeq" id="WP_060609931.1">
    <property type="nucleotide sequence ID" value="NZ_FQZC01000005.1"/>
</dbReference>
<dbReference type="InterPro" id="IPR001261">
    <property type="entry name" value="ArgE/DapE_CS"/>
</dbReference>
<gene>
    <name evidence="11" type="ORF">SAMN02745911_3717</name>
</gene>
<dbReference type="Proteomes" id="UP000184290">
    <property type="component" value="Unassembled WGS sequence"/>
</dbReference>
<sequence length="373" mass="38991">MVEDILARLVAFPSVVGTPNTPIVDWIADYCRSHGAAVRVLPGPEGDRANLFATIGPADLPGYVLSGHTDVVPAGEDGWSADPFILRPDGDRLYGRGTTDMKGFLACALAALPVLAATALERPLHLAFSYDEEAGCRGVPHMIAELPRLCAPPLGVIVGEPSGLQAVLAHKGKAAARLEVEGRSGHSSRPDQGLNAVHAMVEVLGEAVAHGRALEGGPFDTRFAPPYSTLQVGVVSGGRALNVIPDRCTAEIEVRAIAGVDPRGGLEPVRARLVALEARGFVARWDELAAYPALALSHDSALAALMTGLTGRPPCEAVSYGTEAGLFQAAGHDAVICGPGDIARAHRPDEYITRGELDECLGLILALGERLRG</sequence>
<evidence type="ECO:0000256" key="4">
    <source>
        <dbReference type="ARBA" id="ARBA00022571"/>
    </source>
</evidence>
<keyword evidence="6" id="KW-0479">Metal-binding</keyword>
<dbReference type="Pfam" id="PF01546">
    <property type="entry name" value="Peptidase_M20"/>
    <property type="match status" value="1"/>
</dbReference>
<comment type="caution">
    <text evidence="11">The sequence shown here is derived from an EMBL/GenBank/DDBJ whole genome shotgun (WGS) entry which is preliminary data.</text>
</comment>
<keyword evidence="9" id="KW-0170">Cobalt</keyword>
<accession>A0ABY1IQM4</accession>
<keyword evidence="8" id="KW-0862">Zinc</keyword>
<dbReference type="Pfam" id="PF07687">
    <property type="entry name" value="M20_dimer"/>
    <property type="match status" value="1"/>
</dbReference>
<dbReference type="NCBIfam" id="NF005710">
    <property type="entry name" value="PRK07522.1"/>
    <property type="match status" value="1"/>
</dbReference>
<dbReference type="InterPro" id="IPR010169">
    <property type="entry name" value="AcOrn-deacetyl"/>
</dbReference>
<dbReference type="PANTHER" id="PTHR43808:SF31">
    <property type="entry name" value="N-ACETYL-L-CITRULLINE DEACETYLASE"/>
    <property type="match status" value="1"/>
</dbReference>
<dbReference type="InterPro" id="IPR002933">
    <property type="entry name" value="Peptidase_M20"/>
</dbReference>